<dbReference type="PANTHER" id="PTHR44329">
    <property type="entry name" value="SERINE/THREONINE-PROTEIN KINASE TNNI3K-RELATED"/>
    <property type="match status" value="1"/>
</dbReference>
<dbReference type="SUPFAM" id="SSF56112">
    <property type="entry name" value="Protein kinase-like (PK-like)"/>
    <property type="match status" value="1"/>
</dbReference>
<dbReference type="AlphaFoldDB" id="A0A9P6TY78"/>
<dbReference type="InterPro" id="IPR011009">
    <property type="entry name" value="Kinase-like_dom_sf"/>
</dbReference>
<dbReference type="OrthoDB" id="3269467at2759"/>
<dbReference type="Gene3D" id="3.30.200.20">
    <property type="entry name" value="Phosphorylase Kinase, domain 1"/>
    <property type="match status" value="1"/>
</dbReference>
<dbReference type="Pfam" id="PF07714">
    <property type="entry name" value="PK_Tyr_Ser-Thr"/>
    <property type="match status" value="1"/>
</dbReference>
<dbReference type="PROSITE" id="PS50011">
    <property type="entry name" value="PROTEIN_KINASE_DOM"/>
    <property type="match status" value="1"/>
</dbReference>
<dbReference type="GO" id="GO:0004674">
    <property type="term" value="F:protein serine/threonine kinase activity"/>
    <property type="evidence" value="ECO:0007669"/>
    <property type="project" value="TreeGrafter"/>
</dbReference>
<sequence length="408" mass="45777">MPAPIETVRTLVTDIQRAVNDCKHFKTQSTYLLHQCQSILTRSENLGLDNDRAAKLTVILKNVCGFVKKLATSGLVLQFFQKSEIKANFEQFKRELSDWDHHREMSIPVNQAQVEDEDKAFDAKKAQVVKHQDTATKLYKGNRVKVDLEKFAVDASRVHKGESLGFFTFGEVFAGTVGNGDKQISVHIKQLRDQIDPTHKEAIKRGILINRYLQECDNIVRLLYLSGSNMILMEATTYAGIHNLPATVVLDNTAKLAIARKVAAALSYIHACGIIHRDVRGNNVQLSLTENGTYEPKLGGFESCRDLASLSLIHTPPTVWDAPERVRYGTSTSTDIYAFGVVLWEISQRREPDPNSNISSLLGEEYGNISKDYSDLMKRCLSDKTEDRPTMKDIALELASMDSDAREE</sequence>
<reference evidence="2" key="1">
    <citation type="journal article" date="2020" name="Fungal Divers.">
        <title>Resolving the Mortierellaceae phylogeny through synthesis of multi-gene phylogenetics and phylogenomics.</title>
        <authorList>
            <person name="Vandepol N."/>
            <person name="Liber J."/>
            <person name="Desiro A."/>
            <person name="Na H."/>
            <person name="Kennedy M."/>
            <person name="Barry K."/>
            <person name="Grigoriev I.V."/>
            <person name="Miller A.N."/>
            <person name="O'Donnell K."/>
            <person name="Stajich J.E."/>
            <person name="Bonito G."/>
        </authorList>
    </citation>
    <scope>NUCLEOTIDE SEQUENCE</scope>
    <source>
        <strain evidence="2">BC1065</strain>
    </source>
</reference>
<name>A0A9P6TY78_9FUNG</name>
<protein>
    <recommendedName>
        <fullName evidence="1">Protein kinase domain-containing protein</fullName>
    </recommendedName>
</protein>
<dbReference type="GO" id="GO:0005524">
    <property type="term" value="F:ATP binding"/>
    <property type="evidence" value="ECO:0007669"/>
    <property type="project" value="InterPro"/>
</dbReference>
<evidence type="ECO:0000259" key="1">
    <source>
        <dbReference type="PROSITE" id="PS50011"/>
    </source>
</evidence>
<dbReference type="Gene3D" id="1.10.510.10">
    <property type="entry name" value="Transferase(Phosphotransferase) domain 1"/>
    <property type="match status" value="1"/>
</dbReference>
<dbReference type="Proteomes" id="UP000807716">
    <property type="component" value="Unassembled WGS sequence"/>
</dbReference>
<dbReference type="InterPro" id="IPR020635">
    <property type="entry name" value="Tyr_kinase_cat_dom"/>
</dbReference>
<evidence type="ECO:0000313" key="2">
    <source>
        <dbReference type="EMBL" id="KAG0251269.1"/>
    </source>
</evidence>
<gene>
    <name evidence="2" type="ORF">DFQ27_008894</name>
</gene>
<proteinExistence type="predicted"/>
<evidence type="ECO:0000313" key="3">
    <source>
        <dbReference type="Proteomes" id="UP000807716"/>
    </source>
</evidence>
<dbReference type="GO" id="GO:0004713">
    <property type="term" value="F:protein tyrosine kinase activity"/>
    <property type="evidence" value="ECO:0007669"/>
    <property type="project" value="InterPro"/>
</dbReference>
<comment type="caution">
    <text evidence="2">The sequence shown here is derived from an EMBL/GenBank/DDBJ whole genome shotgun (WGS) entry which is preliminary data.</text>
</comment>
<feature type="domain" description="Protein kinase" evidence="1">
    <location>
        <begin position="158"/>
        <end position="401"/>
    </location>
</feature>
<dbReference type="EMBL" id="JAAAJB010000771">
    <property type="protein sequence ID" value="KAG0251269.1"/>
    <property type="molecule type" value="Genomic_DNA"/>
</dbReference>
<dbReference type="InterPro" id="IPR000719">
    <property type="entry name" value="Prot_kinase_dom"/>
</dbReference>
<dbReference type="SMART" id="SM00219">
    <property type="entry name" value="TyrKc"/>
    <property type="match status" value="1"/>
</dbReference>
<accession>A0A9P6TY78</accession>
<dbReference type="InterPro" id="IPR051681">
    <property type="entry name" value="Ser/Thr_Kinases-Pseudokinases"/>
</dbReference>
<organism evidence="2 3">
    <name type="scientific">Actinomortierella ambigua</name>
    <dbReference type="NCBI Taxonomy" id="1343610"/>
    <lineage>
        <taxon>Eukaryota</taxon>
        <taxon>Fungi</taxon>
        <taxon>Fungi incertae sedis</taxon>
        <taxon>Mucoromycota</taxon>
        <taxon>Mortierellomycotina</taxon>
        <taxon>Mortierellomycetes</taxon>
        <taxon>Mortierellales</taxon>
        <taxon>Mortierellaceae</taxon>
        <taxon>Actinomortierella</taxon>
    </lineage>
</organism>
<keyword evidence="3" id="KW-1185">Reference proteome</keyword>
<dbReference type="InterPro" id="IPR001245">
    <property type="entry name" value="Ser-Thr/Tyr_kinase_cat_dom"/>
</dbReference>